<dbReference type="InterPro" id="IPR032710">
    <property type="entry name" value="NTF2-like_dom_sf"/>
</dbReference>
<dbReference type="Proteomes" id="UP001066327">
    <property type="component" value="Unassembled WGS sequence"/>
</dbReference>
<evidence type="ECO:0000313" key="2">
    <source>
        <dbReference type="EMBL" id="MCZ4587546.1"/>
    </source>
</evidence>
<accession>A0AAX3YPS1</accession>
<geneLocation type="plasmid" evidence="3 5">
    <name>pRho-VOC14-C342</name>
</geneLocation>
<keyword evidence="4" id="KW-1185">Reference proteome</keyword>
<dbReference type="EMBL" id="JAPWIS010000017">
    <property type="protein sequence ID" value="MCZ4587546.1"/>
    <property type="molecule type" value="Genomic_DNA"/>
</dbReference>
<dbReference type="RefSeq" id="WP_269591899.1">
    <property type="nucleotide sequence ID" value="NZ_CP130954.1"/>
</dbReference>
<evidence type="ECO:0000259" key="1">
    <source>
        <dbReference type="Pfam" id="PF12680"/>
    </source>
</evidence>
<gene>
    <name evidence="2" type="ORF">O4328_28325</name>
    <name evidence="3" type="ORF">Q5707_37935</name>
</gene>
<evidence type="ECO:0000313" key="5">
    <source>
        <dbReference type="Proteomes" id="UP001231166"/>
    </source>
</evidence>
<dbReference type="EMBL" id="CP130954">
    <property type="protein sequence ID" value="WLF51452.1"/>
    <property type="molecule type" value="Genomic_DNA"/>
</dbReference>
<feature type="domain" description="SnoaL-like" evidence="1">
    <location>
        <begin position="34"/>
        <end position="145"/>
    </location>
</feature>
<name>A0AAX3YPS1_RHOOP</name>
<dbReference type="Gene3D" id="3.10.450.50">
    <property type="match status" value="1"/>
</dbReference>
<dbReference type="Proteomes" id="UP001231166">
    <property type="component" value="Plasmid pRho-VOC14-C342"/>
</dbReference>
<dbReference type="Pfam" id="PF12680">
    <property type="entry name" value="SnoaL_2"/>
    <property type="match status" value="1"/>
</dbReference>
<organism evidence="3 5">
    <name type="scientific">Rhodococcus opacus</name>
    <name type="common">Nocardia opaca</name>
    <dbReference type="NCBI Taxonomy" id="37919"/>
    <lineage>
        <taxon>Bacteria</taxon>
        <taxon>Bacillati</taxon>
        <taxon>Actinomycetota</taxon>
        <taxon>Actinomycetes</taxon>
        <taxon>Mycobacteriales</taxon>
        <taxon>Nocardiaceae</taxon>
        <taxon>Rhodococcus</taxon>
    </lineage>
</organism>
<sequence length="184" mass="20799">MTQAQTSVDTVIADTRPNSELTHEEIIARNLEVVQAHFHNENPDDVDKAIALYTDDIVWEAPSRGMVYTDPAEVRAAYMDIFKTLVYDKTIALRRFATEEFVMDDQIAHVTVVGDKMPNLPYAIGTKMSVRLVHCFQMRDGKIAREIAYELWREIDSPEDNDAITEDAVVEIFDSVVGKHAPTA</sequence>
<dbReference type="SUPFAM" id="SSF54427">
    <property type="entry name" value="NTF2-like"/>
    <property type="match status" value="1"/>
</dbReference>
<proteinExistence type="predicted"/>
<evidence type="ECO:0000313" key="4">
    <source>
        <dbReference type="Proteomes" id="UP001066327"/>
    </source>
</evidence>
<keyword evidence="3" id="KW-0614">Plasmid</keyword>
<reference evidence="3" key="2">
    <citation type="submission" date="2023-07" db="EMBL/GenBank/DDBJ databases">
        <title>Genomic analysis of Rhodococcus opacus VOC-14 with glycol ethers degradation activity.</title>
        <authorList>
            <person name="Narkevich D.A."/>
            <person name="Hlushen A.M."/>
            <person name="Akhremchuk A.E."/>
            <person name="Sikolenko M.A."/>
            <person name="Valentovich L.N."/>
        </authorList>
    </citation>
    <scope>NUCLEOTIDE SEQUENCE</scope>
    <source>
        <strain evidence="3">VOC-14</strain>
        <plasmid evidence="3">pRho-VOC14-C342</plasmid>
    </source>
</reference>
<evidence type="ECO:0000313" key="3">
    <source>
        <dbReference type="EMBL" id="WLF51452.1"/>
    </source>
</evidence>
<dbReference type="InterPro" id="IPR037401">
    <property type="entry name" value="SnoaL-like"/>
</dbReference>
<protein>
    <submittedName>
        <fullName evidence="3">Nuclear transport factor 2 family protein</fullName>
    </submittedName>
</protein>
<reference evidence="2" key="1">
    <citation type="submission" date="2022-12" db="EMBL/GenBank/DDBJ databases">
        <authorList>
            <person name="Krivoruchko A.V."/>
            <person name="Elkin A."/>
        </authorList>
    </citation>
    <scope>NUCLEOTIDE SEQUENCE</scope>
    <source>
        <strain evidence="2">IEGM 249</strain>
    </source>
</reference>
<dbReference type="AlphaFoldDB" id="A0AAX3YPS1"/>